<keyword evidence="9" id="KW-1185">Reference proteome</keyword>
<comment type="subcellular location">
    <subcellularLocation>
        <location evidence="1">Nucleus</location>
    </subcellularLocation>
</comment>
<dbReference type="InterPro" id="IPR035979">
    <property type="entry name" value="RBD_domain_sf"/>
</dbReference>
<gene>
    <name evidence="8" type="primary">SNP1</name>
    <name evidence="8" type="ORF">CAAN4_G03752</name>
</gene>
<dbReference type="PANTHER" id="PTHR13952">
    <property type="entry name" value="U1 SMALL NUCLEAR RIBONUCLEOPROTEIN 70 KD"/>
    <property type="match status" value="1"/>
</dbReference>
<evidence type="ECO:0000259" key="7">
    <source>
        <dbReference type="PROSITE" id="PS50102"/>
    </source>
</evidence>
<name>A0ABP0EGX4_9ASCO</name>
<dbReference type="Pfam" id="PF12220">
    <property type="entry name" value="U1snRNP70_N"/>
    <property type="match status" value="1"/>
</dbReference>
<feature type="compositionally biased region" description="Low complexity" evidence="6">
    <location>
        <begin position="280"/>
        <end position="289"/>
    </location>
</feature>
<dbReference type="EMBL" id="OZ004259">
    <property type="protein sequence ID" value="CAK7916418.1"/>
    <property type="molecule type" value="Genomic_DNA"/>
</dbReference>
<feature type="compositionally biased region" description="Basic and acidic residues" evidence="6">
    <location>
        <begin position="364"/>
        <end position="377"/>
    </location>
</feature>
<accession>A0ABP0EGX4</accession>
<dbReference type="Proteomes" id="UP001497600">
    <property type="component" value="Chromosome G"/>
</dbReference>
<dbReference type="InterPro" id="IPR022023">
    <property type="entry name" value="U1snRNP70_N"/>
</dbReference>
<dbReference type="Pfam" id="PF00076">
    <property type="entry name" value="RRM_1"/>
    <property type="match status" value="2"/>
</dbReference>
<dbReference type="InterPro" id="IPR000504">
    <property type="entry name" value="RRM_dom"/>
</dbReference>
<feature type="compositionally biased region" description="Basic and acidic residues" evidence="6">
    <location>
        <begin position="342"/>
        <end position="355"/>
    </location>
</feature>
<keyword evidence="2 5" id="KW-0694">RNA-binding</keyword>
<evidence type="ECO:0000313" key="9">
    <source>
        <dbReference type="Proteomes" id="UP001497600"/>
    </source>
</evidence>
<keyword evidence="4 8" id="KW-0687">Ribonucleoprotein</keyword>
<dbReference type="PROSITE" id="PS50102">
    <property type="entry name" value="RRM"/>
    <property type="match status" value="1"/>
</dbReference>
<dbReference type="PANTHER" id="PTHR13952:SF5">
    <property type="entry name" value="U1 SMALL NUCLEAR RIBONUCLEOPROTEIN 70 KDA"/>
    <property type="match status" value="1"/>
</dbReference>
<evidence type="ECO:0000256" key="3">
    <source>
        <dbReference type="ARBA" id="ARBA00023242"/>
    </source>
</evidence>
<evidence type="ECO:0000313" key="8">
    <source>
        <dbReference type="EMBL" id="CAK7916418.1"/>
    </source>
</evidence>
<feature type="compositionally biased region" description="Low complexity" evidence="6">
    <location>
        <begin position="313"/>
        <end position="323"/>
    </location>
</feature>
<feature type="compositionally biased region" description="Gly residues" evidence="6">
    <location>
        <begin position="300"/>
        <end position="312"/>
    </location>
</feature>
<organism evidence="8 9">
    <name type="scientific">[Candida] anglica</name>
    <dbReference type="NCBI Taxonomy" id="148631"/>
    <lineage>
        <taxon>Eukaryota</taxon>
        <taxon>Fungi</taxon>
        <taxon>Dikarya</taxon>
        <taxon>Ascomycota</taxon>
        <taxon>Saccharomycotina</taxon>
        <taxon>Pichiomycetes</taxon>
        <taxon>Debaryomycetaceae</taxon>
        <taxon>Kurtzmaniella</taxon>
    </lineage>
</organism>
<reference evidence="8 9" key="1">
    <citation type="submission" date="2024-01" db="EMBL/GenBank/DDBJ databases">
        <authorList>
            <consortium name="Genoscope - CEA"/>
            <person name="William W."/>
        </authorList>
    </citation>
    <scope>NUCLEOTIDE SEQUENCE [LARGE SCALE GENOMIC DNA]</scope>
    <source>
        <strain evidence="8 9">29B2s-10</strain>
    </source>
</reference>
<dbReference type="Gene3D" id="3.30.70.330">
    <property type="match status" value="1"/>
</dbReference>
<dbReference type="SUPFAM" id="SSF54928">
    <property type="entry name" value="RNA-binding domain, RBD"/>
    <property type="match status" value="1"/>
</dbReference>
<proteinExistence type="predicted"/>
<evidence type="ECO:0000256" key="5">
    <source>
        <dbReference type="PROSITE-ProRule" id="PRU00176"/>
    </source>
</evidence>
<dbReference type="SMART" id="SM00360">
    <property type="entry name" value="RRM"/>
    <property type="match status" value="1"/>
</dbReference>
<evidence type="ECO:0000256" key="4">
    <source>
        <dbReference type="ARBA" id="ARBA00023274"/>
    </source>
</evidence>
<protein>
    <submittedName>
        <fullName evidence="8">U1 small nuclear ribonucleoprotein 70 kDa homolog</fullName>
    </submittedName>
</protein>
<evidence type="ECO:0000256" key="2">
    <source>
        <dbReference type="ARBA" id="ARBA00022884"/>
    </source>
</evidence>
<evidence type="ECO:0000256" key="1">
    <source>
        <dbReference type="ARBA" id="ARBA00004123"/>
    </source>
</evidence>
<sequence>MSDPTSKYPPTIQKLFAPKLPLQYKAPLDYPVETRKTHYISPISSLKAQYTQYVTELHQKQVEEEKLLAENGSKNEASTQQINAKRSIVNKKRHRESFERQLKEWNDPELLQKNEREFMKDPYRTVFIARLPYELTELDISKSFGKYGMIESIRIIRAQSKSTTATPNPTPVENEDGRGRSRGYGFVVFERESDATACVRELAPVGLKIGGTSRTILVDIERGRLSRSWKPRRLGGGVGGRHYTKPNALHSNNASAAASGRRLHLSNNPYAGGRSGGSHHGSSGSSSYHQSRRGPVSGAGYHGSGSYGGNGGASTTSTSFGGAPLSTSPAPQAAYSYTSRSGDSRTTDSVRDKYSKYATSTSRTQDRSIRSIRGQRE</sequence>
<feature type="domain" description="RRM" evidence="7">
    <location>
        <begin position="124"/>
        <end position="223"/>
    </location>
</feature>
<feature type="region of interest" description="Disordered" evidence="6">
    <location>
        <begin position="229"/>
        <end position="377"/>
    </location>
</feature>
<evidence type="ECO:0000256" key="6">
    <source>
        <dbReference type="SAM" id="MobiDB-lite"/>
    </source>
</evidence>
<dbReference type="InterPro" id="IPR012677">
    <property type="entry name" value="Nucleotide-bd_a/b_plait_sf"/>
</dbReference>
<keyword evidence="3" id="KW-0539">Nucleus</keyword>
<dbReference type="InterPro" id="IPR051183">
    <property type="entry name" value="U1_U11-U12_snRNP_70-35kDa"/>
</dbReference>
<feature type="compositionally biased region" description="Low complexity" evidence="6">
    <location>
        <begin position="247"/>
        <end position="259"/>
    </location>
</feature>
<dbReference type="GO" id="GO:1990904">
    <property type="term" value="C:ribonucleoprotein complex"/>
    <property type="evidence" value="ECO:0007669"/>
    <property type="project" value="UniProtKB-KW"/>
</dbReference>